<sequence>MPGTRFRWTSLGSGRKSGEVAPNVLLMDESHRIREKTRYPFKPTGRLQVEDLLRAARISVFFIDDYQVVRKG</sequence>
<dbReference type="EMBL" id="JACOIK010000016">
    <property type="protein sequence ID" value="MBD1434967.1"/>
    <property type="molecule type" value="Genomic_DNA"/>
</dbReference>
<evidence type="ECO:0000313" key="3">
    <source>
        <dbReference type="Proteomes" id="UP000602759"/>
    </source>
</evidence>
<dbReference type="Pfam" id="PF09848">
    <property type="entry name" value="SLFN-g3_helicase"/>
    <property type="match status" value="1"/>
</dbReference>
<comment type="caution">
    <text evidence="2">The sequence shown here is derived from an EMBL/GenBank/DDBJ whole genome shotgun (WGS) entry which is preliminary data.</text>
</comment>
<proteinExistence type="predicted"/>
<gene>
    <name evidence="2" type="ORF">H8B06_19255</name>
</gene>
<name>A0ABR7YUK3_9SPHI</name>
<dbReference type="Proteomes" id="UP000602759">
    <property type="component" value="Unassembled WGS sequence"/>
</dbReference>
<evidence type="ECO:0000313" key="2">
    <source>
        <dbReference type="EMBL" id="MBD1434967.1"/>
    </source>
</evidence>
<accession>A0ABR7YUK3</accession>
<protein>
    <submittedName>
        <fullName evidence="2">DUF2075 domain-containing protein</fullName>
    </submittedName>
</protein>
<dbReference type="RefSeq" id="WP_190995817.1">
    <property type="nucleotide sequence ID" value="NZ_JACOIK010000016.1"/>
</dbReference>
<organism evidence="2 3">
    <name type="scientific">Sphingobacterium micropteri</name>
    <dbReference type="NCBI Taxonomy" id="2763501"/>
    <lineage>
        <taxon>Bacteria</taxon>
        <taxon>Pseudomonadati</taxon>
        <taxon>Bacteroidota</taxon>
        <taxon>Sphingobacteriia</taxon>
        <taxon>Sphingobacteriales</taxon>
        <taxon>Sphingobacteriaceae</taxon>
        <taxon>Sphingobacterium</taxon>
    </lineage>
</organism>
<keyword evidence="3" id="KW-1185">Reference proteome</keyword>
<feature type="domain" description="Schlafen group 3-like DNA/RNA helicase" evidence="1">
    <location>
        <begin position="23"/>
        <end position="71"/>
    </location>
</feature>
<evidence type="ECO:0000259" key="1">
    <source>
        <dbReference type="Pfam" id="PF09848"/>
    </source>
</evidence>
<reference evidence="2 3" key="1">
    <citation type="submission" date="2020-08" db="EMBL/GenBank/DDBJ databases">
        <title>Sphingobacterium sp. DN00404 isolated from aquaculture water.</title>
        <authorList>
            <person name="Zhang M."/>
        </authorList>
    </citation>
    <scope>NUCLEOTIDE SEQUENCE [LARGE SCALE GENOMIC DNA]</scope>
    <source>
        <strain evidence="2 3">DN00404</strain>
    </source>
</reference>
<dbReference type="InterPro" id="IPR018647">
    <property type="entry name" value="SLFN_3-like_DNA/RNA_helicase"/>
</dbReference>